<dbReference type="AlphaFoldDB" id="A0A244CTM8"/>
<sequence>MKINPYLPLVVSCSGCCYGGELADDIASILKQQGKVEQISIAAIAAQSPMHMSRVRQSRHLIAFDGCALQCVKTCLTRNGIDKFIHFDITDVIKESSQPFHKSNLQRELQVTSIICRKLAPILTSFDRPQPKQRQTNIIALFPCAEYEGA</sequence>
<protein>
    <recommendedName>
        <fullName evidence="3">Zinc-binding protein</fullName>
    </recommendedName>
</protein>
<dbReference type="OrthoDB" id="2111735at2"/>
<dbReference type="InterPro" id="IPR014958">
    <property type="entry name" value="DGC"/>
</dbReference>
<dbReference type="Proteomes" id="UP000194841">
    <property type="component" value="Unassembled WGS sequence"/>
</dbReference>
<dbReference type="Pfam" id="PF08859">
    <property type="entry name" value="DGC"/>
    <property type="match status" value="1"/>
</dbReference>
<gene>
    <name evidence="1" type="ORF">B1199_01470</name>
</gene>
<accession>A0A244CTM8</accession>
<dbReference type="EMBL" id="MWPV01000001">
    <property type="protein sequence ID" value="OUL58980.1"/>
    <property type="molecule type" value="Genomic_DNA"/>
</dbReference>
<proteinExistence type="predicted"/>
<evidence type="ECO:0008006" key="3">
    <source>
        <dbReference type="Google" id="ProtNLM"/>
    </source>
</evidence>
<reference evidence="1 2" key="1">
    <citation type="submission" date="2017-02" db="EMBL/GenBank/DDBJ databases">
        <title>Pseudoalteromonas ulvae TC14 Genome.</title>
        <authorList>
            <person name="Molmeret M."/>
        </authorList>
    </citation>
    <scope>NUCLEOTIDE SEQUENCE [LARGE SCALE GENOMIC DNA]</scope>
    <source>
        <strain evidence="1">TC14</strain>
    </source>
</reference>
<evidence type="ECO:0000313" key="1">
    <source>
        <dbReference type="EMBL" id="OUL58980.1"/>
    </source>
</evidence>
<evidence type="ECO:0000313" key="2">
    <source>
        <dbReference type="Proteomes" id="UP000194841"/>
    </source>
</evidence>
<organism evidence="1 2">
    <name type="scientific">Pseudoalteromonas ulvae</name>
    <dbReference type="NCBI Taxonomy" id="107327"/>
    <lineage>
        <taxon>Bacteria</taxon>
        <taxon>Pseudomonadati</taxon>
        <taxon>Pseudomonadota</taxon>
        <taxon>Gammaproteobacteria</taxon>
        <taxon>Alteromonadales</taxon>
        <taxon>Pseudoalteromonadaceae</taxon>
        <taxon>Pseudoalteromonas</taxon>
    </lineage>
</organism>
<keyword evidence="2" id="KW-1185">Reference proteome</keyword>
<dbReference type="RefSeq" id="WP_086742362.1">
    <property type="nucleotide sequence ID" value="NZ_MWPV01000001.1"/>
</dbReference>
<name>A0A244CTM8_PSEDV</name>
<comment type="caution">
    <text evidence="1">The sequence shown here is derived from an EMBL/GenBank/DDBJ whole genome shotgun (WGS) entry which is preliminary data.</text>
</comment>